<evidence type="ECO:0000313" key="2">
    <source>
        <dbReference type="EMBL" id="QCO14017.1"/>
    </source>
</evidence>
<dbReference type="AlphaFoldDB" id="A0A4D8QV14"/>
<feature type="region of interest" description="Disordered" evidence="1">
    <location>
        <begin position="1"/>
        <end position="24"/>
    </location>
</feature>
<evidence type="ECO:0000313" key="3">
    <source>
        <dbReference type="Proteomes" id="UP000298693"/>
    </source>
</evidence>
<proteinExistence type="predicted"/>
<name>A0A4D8QV14_AZOBR</name>
<gene>
    <name evidence="2" type="ORF">D3869_01535</name>
</gene>
<sequence length="85" mass="9373">MSKKPLPLCRPSFPPTRPLDSFSPRTRTDVALDRLSQPCPLVPRAFAANGFLRDRLHFLLGIQPQGEMSDAAVDATVRLSGRRAS</sequence>
<organism evidence="2 3">
    <name type="scientific">Azospirillum brasilense</name>
    <dbReference type="NCBI Taxonomy" id="192"/>
    <lineage>
        <taxon>Bacteria</taxon>
        <taxon>Pseudomonadati</taxon>
        <taxon>Pseudomonadota</taxon>
        <taxon>Alphaproteobacteria</taxon>
        <taxon>Rhodospirillales</taxon>
        <taxon>Azospirillaceae</taxon>
        <taxon>Azospirillum</taxon>
    </lineage>
</organism>
<reference evidence="2 3" key="1">
    <citation type="submission" date="2018-09" db="EMBL/GenBank/DDBJ databases">
        <title>Whole genome based analysis of evolution and adaptive divergence in Indian and Brazilian strains of Azospirillum brasilense.</title>
        <authorList>
            <person name="Singh C."/>
            <person name="Tripathi A.K."/>
        </authorList>
    </citation>
    <scope>NUCLEOTIDE SEQUENCE [LARGE SCALE GENOMIC DNA]</scope>
    <source>
        <strain evidence="2 3">MTCC4039</strain>
    </source>
</reference>
<dbReference type="EMBL" id="CP032345">
    <property type="protein sequence ID" value="QCO14017.1"/>
    <property type="molecule type" value="Genomic_DNA"/>
</dbReference>
<dbReference type="Proteomes" id="UP000298693">
    <property type="component" value="Chromosome"/>
</dbReference>
<accession>A0A4D8QV14</accession>
<evidence type="ECO:0000256" key="1">
    <source>
        <dbReference type="SAM" id="MobiDB-lite"/>
    </source>
</evidence>
<protein>
    <submittedName>
        <fullName evidence="2">Uncharacterized protein</fullName>
    </submittedName>
</protein>